<dbReference type="Gene3D" id="1.10.101.10">
    <property type="entry name" value="PGBD-like superfamily/PGBD"/>
    <property type="match status" value="1"/>
</dbReference>
<evidence type="ECO:0000259" key="2">
    <source>
        <dbReference type="Pfam" id="PF01551"/>
    </source>
</evidence>
<dbReference type="CDD" id="cd12797">
    <property type="entry name" value="M23_peptidase"/>
    <property type="match status" value="1"/>
</dbReference>
<sequence>MAAFDIDLMSPLGSGFTRTLGGPNSGGHVPPEWYIQFGMDLGAPSGTQVRAAFDGQVSRFHPHDPATDSGKVYGAQIFVRDKSDRMGCFYTHLTNVPETLAQGGAVSRGEVIGEVFEFGGIPGHVHMAVCEIFGDVATGQRVGVDLHDLFVALSGTDETATVTFFQESGRAPQRSGAGGEPAATVLDLSTVHGIQQALTALGFDPGPIDGLDGPKTQAAVAAFQAANGLADQDGTTTRDTVAALAAHLDQHGIGSIGIDG</sequence>
<dbReference type="EMBL" id="JAALAA010000026">
    <property type="protein sequence ID" value="NGN95583.1"/>
    <property type="molecule type" value="Genomic_DNA"/>
</dbReference>
<dbReference type="AlphaFoldDB" id="A0A6M1QZZ9"/>
<dbReference type="InterPro" id="IPR016047">
    <property type="entry name" value="M23ase_b-sheet_dom"/>
</dbReference>
<dbReference type="SUPFAM" id="SSF47090">
    <property type="entry name" value="PGBD-like"/>
    <property type="match status" value="1"/>
</dbReference>
<dbReference type="InterPro" id="IPR036365">
    <property type="entry name" value="PGBD-like_sf"/>
</dbReference>
<dbReference type="SUPFAM" id="SSF51261">
    <property type="entry name" value="Duplicated hybrid motif"/>
    <property type="match status" value="1"/>
</dbReference>
<organism evidence="3 4">
    <name type="scientific">Nocardioides turkmenicus</name>
    <dbReference type="NCBI Taxonomy" id="2711220"/>
    <lineage>
        <taxon>Bacteria</taxon>
        <taxon>Bacillati</taxon>
        <taxon>Actinomycetota</taxon>
        <taxon>Actinomycetes</taxon>
        <taxon>Propionibacteriales</taxon>
        <taxon>Nocardioidaceae</taxon>
        <taxon>Nocardioides</taxon>
    </lineage>
</organism>
<dbReference type="InterPro" id="IPR011055">
    <property type="entry name" value="Dup_hybrid_motif"/>
</dbReference>
<reference evidence="3 4" key="1">
    <citation type="submission" date="2020-02" db="EMBL/GenBank/DDBJ databases">
        <title>Whole-genome analyses of novel actinobacteria.</title>
        <authorList>
            <person name="Sahin N."/>
        </authorList>
    </citation>
    <scope>NUCLEOTIDE SEQUENCE [LARGE SCALE GENOMIC DNA]</scope>
    <source>
        <strain evidence="3 4">KC13</strain>
    </source>
</reference>
<evidence type="ECO:0000313" key="4">
    <source>
        <dbReference type="Proteomes" id="UP000483261"/>
    </source>
</evidence>
<feature type="domain" description="Peptidoglycan binding-like" evidence="1">
    <location>
        <begin position="191"/>
        <end position="244"/>
    </location>
</feature>
<keyword evidence="4" id="KW-1185">Reference proteome</keyword>
<dbReference type="Pfam" id="PF01471">
    <property type="entry name" value="PG_binding_1"/>
    <property type="match status" value="1"/>
</dbReference>
<name>A0A6M1QZZ9_9ACTN</name>
<dbReference type="Proteomes" id="UP000483261">
    <property type="component" value="Unassembled WGS sequence"/>
</dbReference>
<evidence type="ECO:0000259" key="1">
    <source>
        <dbReference type="Pfam" id="PF01471"/>
    </source>
</evidence>
<dbReference type="Gene3D" id="2.70.70.10">
    <property type="entry name" value="Glucose Permease (Domain IIA)"/>
    <property type="match status" value="1"/>
</dbReference>
<accession>A0A6M1QZZ9</accession>
<dbReference type="InterPro" id="IPR036366">
    <property type="entry name" value="PGBDSf"/>
</dbReference>
<dbReference type="RefSeq" id="WP_165113489.1">
    <property type="nucleotide sequence ID" value="NZ_JAALAA010000026.1"/>
</dbReference>
<evidence type="ECO:0000313" key="3">
    <source>
        <dbReference type="EMBL" id="NGN95583.1"/>
    </source>
</evidence>
<comment type="caution">
    <text evidence="3">The sequence shown here is derived from an EMBL/GenBank/DDBJ whole genome shotgun (WGS) entry which is preliminary data.</text>
</comment>
<gene>
    <name evidence="3" type="ORF">G5C66_22960</name>
</gene>
<dbReference type="Pfam" id="PF01551">
    <property type="entry name" value="Peptidase_M23"/>
    <property type="match status" value="1"/>
</dbReference>
<proteinExistence type="predicted"/>
<feature type="domain" description="M23ase beta-sheet core" evidence="2">
    <location>
        <begin position="37"/>
        <end position="129"/>
    </location>
</feature>
<dbReference type="InterPro" id="IPR002477">
    <property type="entry name" value="Peptidoglycan-bd-like"/>
</dbReference>
<protein>
    <submittedName>
        <fullName evidence="3">M23 family metallopeptidase</fullName>
    </submittedName>
</protein>